<sequence length="473" mass="51121">MTHSPEDVGATFAAFAEAVSENPTGAAVEFGNRKSLTYAEVYRLVQEEATLLRAAGVRQGSRVLLDVANRSRGVLGYLTLQSVGAVPVPADLTRGVQDRIDSMIQDTGASHRYSFGQGTESSIAAIQGLPEPPSESEFALDYVLFTSGTTGRPKGVPISRDNVRAYVAALSHLYPERSGARVSATFDLTFDLSVHDMLLAWTRRATLVFPGVREVNDPVRYITRRQLTHWFSVPSMIRLLPSGPPARNLEAGGSSLEIAMFCGEALRTGDALAWRGIVPASRLLNLYGPTEMTISCISHEVTTIDTSRPTIPIGRPYPGVEVSLDERGALSTAGPQRFPGYLRDGTVQDPGSVWYETGDLVRHHPAGLEFVGRADDQLKVRGFRIEPLDVEHGVSVACPHLGGVVVVERDGELLALHTGGADTRIDRAAVGEHLPSYMIPDRFVRVEALPMNGNGKVDRAAASRMVEKQGLVT</sequence>
<dbReference type="PANTHER" id="PTHR45527">
    <property type="entry name" value="NONRIBOSOMAL PEPTIDE SYNTHETASE"/>
    <property type="match status" value="1"/>
</dbReference>
<dbReference type="Proteomes" id="UP001197247">
    <property type="component" value="Unassembled WGS sequence"/>
</dbReference>
<dbReference type="Pfam" id="PF00501">
    <property type="entry name" value="AMP-binding"/>
    <property type="match status" value="1"/>
</dbReference>
<evidence type="ECO:0000259" key="1">
    <source>
        <dbReference type="Pfam" id="PF00501"/>
    </source>
</evidence>
<dbReference type="InterPro" id="IPR000873">
    <property type="entry name" value="AMP-dep_synth/lig_dom"/>
</dbReference>
<feature type="domain" description="AMP-dependent synthetase/ligase" evidence="1">
    <location>
        <begin position="15"/>
        <end position="342"/>
    </location>
</feature>
<organism evidence="2 3">
    <name type="scientific">Kineosporia corallincola</name>
    <dbReference type="NCBI Taxonomy" id="2835133"/>
    <lineage>
        <taxon>Bacteria</taxon>
        <taxon>Bacillati</taxon>
        <taxon>Actinomycetota</taxon>
        <taxon>Actinomycetes</taxon>
        <taxon>Kineosporiales</taxon>
        <taxon>Kineosporiaceae</taxon>
        <taxon>Kineosporia</taxon>
    </lineage>
</organism>
<dbReference type="EMBL" id="JAHBAY010000005">
    <property type="protein sequence ID" value="MBT0770293.1"/>
    <property type="molecule type" value="Genomic_DNA"/>
</dbReference>
<evidence type="ECO:0000313" key="2">
    <source>
        <dbReference type="EMBL" id="MBT0770293.1"/>
    </source>
</evidence>
<gene>
    <name evidence="2" type="ORF">KIH74_15230</name>
</gene>
<name>A0ABS5TJQ3_9ACTN</name>
<dbReference type="InterPro" id="IPR042099">
    <property type="entry name" value="ANL_N_sf"/>
</dbReference>
<dbReference type="PROSITE" id="PS00455">
    <property type="entry name" value="AMP_BINDING"/>
    <property type="match status" value="1"/>
</dbReference>
<dbReference type="Gene3D" id="3.40.50.12780">
    <property type="entry name" value="N-terminal domain of ligase-like"/>
    <property type="match status" value="1"/>
</dbReference>
<comment type="caution">
    <text evidence="2">The sequence shown here is derived from an EMBL/GenBank/DDBJ whole genome shotgun (WGS) entry which is preliminary data.</text>
</comment>
<dbReference type="Gene3D" id="3.30.300.30">
    <property type="match status" value="1"/>
</dbReference>
<keyword evidence="3" id="KW-1185">Reference proteome</keyword>
<dbReference type="SUPFAM" id="SSF56801">
    <property type="entry name" value="Acetyl-CoA synthetase-like"/>
    <property type="match status" value="1"/>
</dbReference>
<reference evidence="2 3" key="1">
    <citation type="submission" date="2021-05" db="EMBL/GenBank/DDBJ databases">
        <title>Kineosporia and Streptomyces sp. nov. two new marine actinobacteria isolated from Coral.</title>
        <authorList>
            <person name="Buangrab K."/>
            <person name="Sutthacheep M."/>
            <person name="Yeemin T."/>
            <person name="Harunari E."/>
            <person name="Igarashi Y."/>
            <person name="Kanchanasin P."/>
            <person name="Tanasupawat S."/>
            <person name="Phongsopitanun W."/>
        </authorList>
    </citation>
    <scope>NUCLEOTIDE SEQUENCE [LARGE SCALE GENOMIC DNA]</scope>
    <source>
        <strain evidence="2 3">J2-2</strain>
    </source>
</reference>
<dbReference type="RefSeq" id="WP_214156580.1">
    <property type="nucleotide sequence ID" value="NZ_JAHBAY010000005.1"/>
</dbReference>
<evidence type="ECO:0000313" key="3">
    <source>
        <dbReference type="Proteomes" id="UP001197247"/>
    </source>
</evidence>
<proteinExistence type="predicted"/>
<dbReference type="InterPro" id="IPR045851">
    <property type="entry name" value="AMP-bd_C_sf"/>
</dbReference>
<protein>
    <submittedName>
        <fullName evidence="2">AMP-binding protein</fullName>
    </submittedName>
</protein>
<accession>A0ABS5TJQ3</accession>
<dbReference type="InterPro" id="IPR020845">
    <property type="entry name" value="AMP-binding_CS"/>
</dbReference>
<dbReference type="PANTHER" id="PTHR45527:SF1">
    <property type="entry name" value="FATTY ACID SYNTHASE"/>
    <property type="match status" value="1"/>
</dbReference>